<accession>A0A1V9A0U0</accession>
<reference evidence="1 2" key="1">
    <citation type="submission" date="2017-02" db="EMBL/GenBank/DDBJ databases">
        <title>Draft genome of Saccharomonospora sp. 154.</title>
        <authorList>
            <person name="Alonso-Carmona G.S."/>
            <person name="De La Haba R."/>
            <person name="Vera-Gargallo B."/>
            <person name="Sandoval-Trujillo A.H."/>
            <person name="Ramirez-Duran N."/>
            <person name="Ventosa A."/>
        </authorList>
    </citation>
    <scope>NUCLEOTIDE SEQUENCE [LARGE SCALE GENOMIC DNA]</scope>
    <source>
        <strain evidence="1 2">LRS4.154</strain>
    </source>
</reference>
<dbReference type="RefSeq" id="WP_081192629.1">
    <property type="nucleotide sequence ID" value="NZ_MWIH01000006.1"/>
</dbReference>
<proteinExistence type="predicted"/>
<evidence type="ECO:0000313" key="1">
    <source>
        <dbReference type="EMBL" id="OQO90633.1"/>
    </source>
</evidence>
<name>A0A1V9A0U0_SACPI</name>
<dbReference type="Proteomes" id="UP000192591">
    <property type="component" value="Unassembled WGS sequence"/>
</dbReference>
<sequence length="305" mass="32694">MVSESPDSPVARAQTFLLTHARPLERRLAEVVLTDEARADAALAVLDILRGHRNADGGLGHALEPDARTPTSQPLAVDFALDVVVQVLDSPTGRLDEVRAACRSFADSLVHYLTSVTGEEGGVPIVLPSVAEHPRAAHWGDGRFAPGLNPTANLVTRLRRAGVSAGWLTAADAFCRDRIESLPALDGHSALNVLTYLAGAPDRAWARRHTEAVARQWERMPYFALYPSREYGVTPLEIAPRPDDPARALFPAAAVEAHLDALVAAQQPDGGWPLAWEPPGPAAELEWRGVLALRNAAVLAANGRT</sequence>
<dbReference type="EMBL" id="MWIH01000006">
    <property type="protein sequence ID" value="OQO90633.1"/>
    <property type="molecule type" value="Genomic_DNA"/>
</dbReference>
<organism evidence="1 2">
    <name type="scientific">Saccharomonospora piscinae</name>
    <dbReference type="NCBI Taxonomy" id="687388"/>
    <lineage>
        <taxon>Bacteria</taxon>
        <taxon>Bacillati</taxon>
        <taxon>Actinomycetota</taxon>
        <taxon>Actinomycetes</taxon>
        <taxon>Pseudonocardiales</taxon>
        <taxon>Pseudonocardiaceae</taxon>
        <taxon>Saccharomonospora</taxon>
    </lineage>
</organism>
<comment type="caution">
    <text evidence="1">The sequence shown here is derived from an EMBL/GenBank/DDBJ whole genome shotgun (WGS) entry which is preliminary data.</text>
</comment>
<dbReference type="STRING" id="1962155.B1813_13835"/>
<protein>
    <submittedName>
        <fullName evidence="1">Uncharacterized protein</fullName>
    </submittedName>
</protein>
<dbReference type="AlphaFoldDB" id="A0A1V9A0U0"/>
<keyword evidence="2" id="KW-1185">Reference proteome</keyword>
<gene>
    <name evidence="1" type="ORF">B1813_13835</name>
</gene>
<evidence type="ECO:0000313" key="2">
    <source>
        <dbReference type="Proteomes" id="UP000192591"/>
    </source>
</evidence>